<keyword evidence="1" id="KW-0677">Repeat</keyword>
<dbReference type="EMBL" id="LN729205">
    <property type="protein sequence ID" value="CEP13078.1"/>
    <property type="molecule type" value="Genomic_DNA"/>
</dbReference>
<feature type="non-terminal residue" evidence="4">
    <location>
        <position position="127"/>
    </location>
</feature>
<gene>
    <name evidence="4" type="primary">PARPA_07120.1 scaffold 26320</name>
</gene>
<dbReference type="PROSITE" id="PS50077">
    <property type="entry name" value="HEAT_REPEAT"/>
    <property type="match status" value="1"/>
</dbReference>
<dbReference type="GO" id="GO:0005634">
    <property type="term" value="C:nucleus"/>
    <property type="evidence" value="ECO:0007669"/>
    <property type="project" value="TreeGrafter"/>
</dbReference>
<dbReference type="SUPFAM" id="SSF48371">
    <property type="entry name" value="ARM repeat"/>
    <property type="match status" value="1"/>
</dbReference>
<dbReference type="GO" id="GO:0019888">
    <property type="term" value="F:protein phosphatase regulator activity"/>
    <property type="evidence" value="ECO:0007669"/>
    <property type="project" value="TreeGrafter"/>
</dbReference>
<reference evidence="4 5" key="1">
    <citation type="submission" date="2014-09" db="EMBL/GenBank/DDBJ databases">
        <authorList>
            <person name="Ellenberger Sabrina"/>
        </authorList>
    </citation>
    <scope>NUCLEOTIDE SEQUENCE [LARGE SCALE GENOMIC DNA]</scope>
    <source>
        <strain evidence="4 5">CBS 412.66</strain>
    </source>
</reference>
<dbReference type="AlphaFoldDB" id="A0A0B7NCH2"/>
<evidence type="ECO:0000313" key="5">
    <source>
        <dbReference type="Proteomes" id="UP000054107"/>
    </source>
</evidence>
<sequence length="127" mass="13996">MPTDMDIDTNTSVPPAEFMDEDPPALTQETSNVATLIDELKHEDVALRLNSIKKLDIISNALGVERTRTELVPFLQESIDDEDDVLLALAEELGKLVDAVGGKEYAYFLLPPLENIAAVEEATVRDK</sequence>
<dbReference type="Gene3D" id="1.25.10.10">
    <property type="entry name" value="Leucine-rich Repeat Variant"/>
    <property type="match status" value="1"/>
</dbReference>
<dbReference type="PANTHER" id="PTHR10648">
    <property type="entry name" value="SERINE/THREONINE-PROTEIN PHOSPHATASE PP2A 65 KDA REGULATORY SUBUNIT"/>
    <property type="match status" value="1"/>
</dbReference>
<evidence type="ECO:0000256" key="3">
    <source>
        <dbReference type="SAM" id="MobiDB-lite"/>
    </source>
</evidence>
<evidence type="ECO:0000256" key="1">
    <source>
        <dbReference type="ARBA" id="ARBA00022737"/>
    </source>
</evidence>
<evidence type="ECO:0000313" key="4">
    <source>
        <dbReference type="EMBL" id="CEP13078.1"/>
    </source>
</evidence>
<evidence type="ECO:0008006" key="6">
    <source>
        <dbReference type="Google" id="ProtNLM"/>
    </source>
</evidence>
<dbReference type="GO" id="GO:0005829">
    <property type="term" value="C:cytosol"/>
    <property type="evidence" value="ECO:0007669"/>
    <property type="project" value="TreeGrafter"/>
</dbReference>
<dbReference type="Proteomes" id="UP000054107">
    <property type="component" value="Unassembled WGS sequence"/>
</dbReference>
<dbReference type="GO" id="GO:0000159">
    <property type="term" value="C:protein phosphatase type 2A complex"/>
    <property type="evidence" value="ECO:0007669"/>
    <property type="project" value="TreeGrafter"/>
</dbReference>
<dbReference type="InterPro" id="IPR051023">
    <property type="entry name" value="PP2A_Regulatory_Subunit_A"/>
</dbReference>
<feature type="repeat" description="HEAT" evidence="2">
    <location>
        <begin position="71"/>
        <end position="106"/>
    </location>
</feature>
<keyword evidence="5" id="KW-1185">Reference proteome</keyword>
<protein>
    <recommendedName>
        <fullName evidence="6">Nucleotide exchange factor Fes1 domain-containing protein</fullName>
    </recommendedName>
</protein>
<feature type="region of interest" description="Disordered" evidence="3">
    <location>
        <begin position="1"/>
        <end position="21"/>
    </location>
</feature>
<dbReference type="STRING" id="35722.A0A0B7NCH2"/>
<dbReference type="InterPro" id="IPR016024">
    <property type="entry name" value="ARM-type_fold"/>
</dbReference>
<proteinExistence type="predicted"/>
<dbReference type="PANTHER" id="PTHR10648:SF4">
    <property type="entry name" value="PROTEIN PHOSPHATASE 2 (FORMERLY 2A), REGULATORY SUBUNIT A, BETA ISOFORM-RELATED"/>
    <property type="match status" value="1"/>
</dbReference>
<evidence type="ECO:0000256" key="2">
    <source>
        <dbReference type="PROSITE-ProRule" id="PRU00103"/>
    </source>
</evidence>
<dbReference type="OrthoDB" id="340346at2759"/>
<accession>A0A0B7NCH2</accession>
<name>A0A0B7NCH2_9FUNG</name>
<dbReference type="InterPro" id="IPR021133">
    <property type="entry name" value="HEAT_type_2"/>
</dbReference>
<dbReference type="InterPro" id="IPR011989">
    <property type="entry name" value="ARM-like"/>
</dbReference>
<organism evidence="4 5">
    <name type="scientific">Parasitella parasitica</name>
    <dbReference type="NCBI Taxonomy" id="35722"/>
    <lineage>
        <taxon>Eukaryota</taxon>
        <taxon>Fungi</taxon>
        <taxon>Fungi incertae sedis</taxon>
        <taxon>Mucoromycota</taxon>
        <taxon>Mucoromycotina</taxon>
        <taxon>Mucoromycetes</taxon>
        <taxon>Mucorales</taxon>
        <taxon>Mucorineae</taxon>
        <taxon>Mucoraceae</taxon>
        <taxon>Parasitella</taxon>
    </lineage>
</organism>